<sequence>MSDHHAVTCILDAATLPVPPPPPPRFNTRKADWPRFTALLTTLLQTLQPSEDLDEQERNLAQAFHTAAMEAIPVTSYPRRTCSDYWFRDKRMAEMNARLNTTRKLFKKRPTEANRTLLKSVIRHANRVKAEVREEKWIDWCRSLDSHSSLGAMWRKLRTIRGLKPPALPDAQGEAERLAAHFAGRTADHSLTEATKRTLDGLKPDREEYITSVCEEQHATDTPFVPHELTRALKTNSSDTFYLGDYGRPSRSDWPPQLSLSWKSYMSL</sequence>
<dbReference type="OrthoDB" id="6366904at2759"/>
<dbReference type="Proteomes" id="UP000324222">
    <property type="component" value="Unassembled WGS sequence"/>
</dbReference>
<evidence type="ECO:0000313" key="2">
    <source>
        <dbReference type="Proteomes" id="UP000324222"/>
    </source>
</evidence>
<gene>
    <name evidence="1" type="ORF">E2C01_005033</name>
</gene>
<evidence type="ECO:0000313" key="1">
    <source>
        <dbReference type="EMBL" id="MPC12344.1"/>
    </source>
</evidence>
<reference evidence="1 2" key="1">
    <citation type="submission" date="2019-05" db="EMBL/GenBank/DDBJ databases">
        <title>Another draft genome of Portunus trituberculatus and its Hox gene families provides insights of decapod evolution.</title>
        <authorList>
            <person name="Jeong J.-H."/>
            <person name="Song I."/>
            <person name="Kim S."/>
            <person name="Choi T."/>
            <person name="Kim D."/>
            <person name="Ryu S."/>
            <person name="Kim W."/>
        </authorList>
    </citation>
    <scope>NUCLEOTIDE SEQUENCE [LARGE SCALE GENOMIC DNA]</scope>
    <source>
        <tissue evidence="1">Muscle</tissue>
    </source>
</reference>
<protein>
    <submittedName>
        <fullName evidence="1">Uncharacterized protein</fullName>
    </submittedName>
</protein>
<name>A0A5B7CUI6_PORTR</name>
<accession>A0A5B7CUI6</accession>
<dbReference type="AlphaFoldDB" id="A0A5B7CUI6"/>
<organism evidence="1 2">
    <name type="scientific">Portunus trituberculatus</name>
    <name type="common">Swimming crab</name>
    <name type="synonym">Neptunus trituberculatus</name>
    <dbReference type="NCBI Taxonomy" id="210409"/>
    <lineage>
        <taxon>Eukaryota</taxon>
        <taxon>Metazoa</taxon>
        <taxon>Ecdysozoa</taxon>
        <taxon>Arthropoda</taxon>
        <taxon>Crustacea</taxon>
        <taxon>Multicrustacea</taxon>
        <taxon>Malacostraca</taxon>
        <taxon>Eumalacostraca</taxon>
        <taxon>Eucarida</taxon>
        <taxon>Decapoda</taxon>
        <taxon>Pleocyemata</taxon>
        <taxon>Brachyura</taxon>
        <taxon>Eubrachyura</taxon>
        <taxon>Portunoidea</taxon>
        <taxon>Portunidae</taxon>
        <taxon>Portuninae</taxon>
        <taxon>Portunus</taxon>
    </lineage>
</organism>
<proteinExistence type="predicted"/>
<comment type="caution">
    <text evidence="1">The sequence shown here is derived from an EMBL/GenBank/DDBJ whole genome shotgun (WGS) entry which is preliminary data.</text>
</comment>
<dbReference type="EMBL" id="VSRR010000211">
    <property type="protein sequence ID" value="MPC12344.1"/>
    <property type="molecule type" value="Genomic_DNA"/>
</dbReference>
<keyword evidence="2" id="KW-1185">Reference proteome</keyword>